<proteinExistence type="inferred from homology"/>
<dbReference type="PRINTS" id="PR01038">
    <property type="entry name" value="TRNASYNTHARG"/>
</dbReference>
<dbReference type="HAMAP" id="MF_00123">
    <property type="entry name" value="Arg_tRNA_synth"/>
    <property type="match status" value="1"/>
</dbReference>
<keyword evidence="5 9" id="KW-0067">ATP-binding</keyword>
<dbReference type="InterPro" id="IPR008909">
    <property type="entry name" value="DALR_anticod-bd"/>
</dbReference>
<comment type="caution">
    <text evidence="13">The sequence shown here is derived from an EMBL/GenBank/DDBJ whole genome shotgun (WGS) entry which is preliminary data.</text>
</comment>
<dbReference type="GO" id="GO:0005737">
    <property type="term" value="C:cytoplasm"/>
    <property type="evidence" value="ECO:0007669"/>
    <property type="project" value="UniProtKB-SubCell"/>
</dbReference>
<dbReference type="InterPro" id="IPR035684">
    <property type="entry name" value="ArgRS_core"/>
</dbReference>
<accession>A0A7X9HT12</accession>
<keyword evidence="4 9" id="KW-0547">Nucleotide-binding</keyword>
<dbReference type="InterPro" id="IPR036695">
    <property type="entry name" value="Arg-tRNA-synth_N_sf"/>
</dbReference>
<feature type="domain" description="Arginyl tRNA synthetase N-terminal" evidence="12">
    <location>
        <begin position="6"/>
        <end position="99"/>
    </location>
</feature>
<dbReference type="GO" id="GO:0006420">
    <property type="term" value="P:arginyl-tRNA aminoacylation"/>
    <property type="evidence" value="ECO:0007669"/>
    <property type="project" value="UniProtKB-UniRule"/>
</dbReference>
<dbReference type="Pfam" id="PF00750">
    <property type="entry name" value="tRNA-synt_1d"/>
    <property type="match status" value="1"/>
</dbReference>
<dbReference type="PROSITE" id="PS00178">
    <property type="entry name" value="AA_TRNA_LIGASE_I"/>
    <property type="match status" value="1"/>
</dbReference>
<comment type="subcellular location">
    <subcellularLocation>
        <location evidence="9">Cytoplasm</location>
    </subcellularLocation>
</comment>
<feature type="short sequence motif" description="'HIGH' region" evidence="9">
    <location>
        <begin position="136"/>
        <end position="146"/>
    </location>
</feature>
<evidence type="ECO:0000256" key="6">
    <source>
        <dbReference type="ARBA" id="ARBA00022917"/>
    </source>
</evidence>
<evidence type="ECO:0000313" key="14">
    <source>
        <dbReference type="Proteomes" id="UP000590542"/>
    </source>
</evidence>
<evidence type="ECO:0000256" key="4">
    <source>
        <dbReference type="ARBA" id="ARBA00022741"/>
    </source>
</evidence>
<keyword evidence="2 9" id="KW-0963">Cytoplasm</keyword>
<evidence type="ECO:0000256" key="8">
    <source>
        <dbReference type="ARBA" id="ARBA00049339"/>
    </source>
</evidence>
<dbReference type="GO" id="GO:0004814">
    <property type="term" value="F:arginine-tRNA ligase activity"/>
    <property type="evidence" value="ECO:0007669"/>
    <property type="project" value="UniProtKB-UniRule"/>
</dbReference>
<comment type="similarity">
    <text evidence="1 9 10">Belongs to the class-I aminoacyl-tRNA synthetase family.</text>
</comment>
<dbReference type="Proteomes" id="UP000590542">
    <property type="component" value="Unassembled WGS sequence"/>
</dbReference>
<keyword evidence="6 9" id="KW-0648">Protein biosynthesis</keyword>
<dbReference type="PANTHER" id="PTHR11956">
    <property type="entry name" value="ARGINYL-TRNA SYNTHETASE"/>
    <property type="match status" value="1"/>
</dbReference>
<name>A0A7X9HT12_UNCKA</name>
<dbReference type="NCBIfam" id="TIGR00456">
    <property type="entry name" value="argS"/>
    <property type="match status" value="1"/>
</dbReference>
<dbReference type="SMART" id="SM01016">
    <property type="entry name" value="Arg_tRNA_synt_N"/>
    <property type="match status" value="1"/>
</dbReference>
<dbReference type="Gene3D" id="3.30.1360.70">
    <property type="entry name" value="Arginyl tRNA synthetase N-terminal domain"/>
    <property type="match status" value="1"/>
</dbReference>
<dbReference type="SUPFAM" id="SSF55190">
    <property type="entry name" value="Arginyl-tRNA synthetase (ArgRS), N-terminal 'additional' domain"/>
    <property type="match status" value="1"/>
</dbReference>
<evidence type="ECO:0000256" key="5">
    <source>
        <dbReference type="ARBA" id="ARBA00022840"/>
    </source>
</evidence>
<dbReference type="CDD" id="cd07956">
    <property type="entry name" value="Anticodon_Ia_Arg"/>
    <property type="match status" value="1"/>
</dbReference>
<dbReference type="InterPro" id="IPR014729">
    <property type="entry name" value="Rossmann-like_a/b/a_fold"/>
</dbReference>
<keyword evidence="3 9" id="KW-0436">Ligase</keyword>
<evidence type="ECO:0000256" key="2">
    <source>
        <dbReference type="ARBA" id="ARBA00022490"/>
    </source>
</evidence>
<evidence type="ECO:0000259" key="12">
    <source>
        <dbReference type="SMART" id="SM01016"/>
    </source>
</evidence>
<dbReference type="SUPFAM" id="SSF47323">
    <property type="entry name" value="Anticodon-binding domain of a subclass of class I aminoacyl-tRNA synthetases"/>
    <property type="match status" value="1"/>
</dbReference>
<dbReference type="Pfam" id="PF05746">
    <property type="entry name" value="DALR_1"/>
    <property type="match status" value="1"/>
</dbReference>
<evidence type="ECO:0000256" key="10">
    <source>
        <dbReference type="RuleBase" id="RU363038"/>
    </source>
</evidence>
<dbReference type="InterPro" id="IPR005148">
    <property type="entry name" value="Arg-tRNA-synth_N"/>
</dbReference>
<feature type="domain" description="DALR anticodon binding" evidence="11">
    <location>
        <begin position="466"/>
        <end position="585"/>
    </location>
</feature>
<organism evidence="13 14">
    <name type="scientific">candidate division WWE3 bacterium</name>
    <dbReference type="NCBI Taxonomy" id="2053526"/>
    <lineage>
        <taxon>Bacteria</taxon>
        <taxon>Katanobacteria</taxon>
    </lineage>
</organism>
<dbReference type="EMBL" id="JAAZNV010000013">
    <property type="protein sequence ID" value="NMB91957.1"/>
    <property type="molecule type" value="Genomic_DNA"/>
</dbReference>
<evidence type="ECO:0000256" key="9">
    <source>
        <dbReference type="HAMAP-Rule" id="MF_00123"/>
    </source>
</evidence>
<evidence type="ECO:0000256" key="7">
    <source>
        <dbReference type="ARBA" id="ARBA00023146"/>
    </source>
</evidence>
<dbReference type="FunFam" id="1.10.730.10:FF:000006">
    <property type="entry name" value="Arginyl-tRNA synthetase 2, mitochondrial"/>
    <property type="match status" value="1"/>
</dbReference>
<sequence length="585" mass="67382">MISVSELIKENIKRAVKSLYNIDAEDVNVEHPENESFGDFASSISLSISKDLRRIPIEIAEELSRELLSYKLDFESDSSYYPIFFSIEAVQPGFINFKMSQEWLKQQLTNVLTSNSSFGSNNIGSGKTIIVEYSQPNPNKPMHIGHSRNNFIGSSLSEIFKFCGYNVIRMNYMDDWGTHICKSMLMYKKYKDGEEPSGKPDHYVGNLYIMYEKEHESNPTVLDKELLEMFRKLENHDQETVELWQKIVGWVYEGWVTTYQNENVVFDVWTYQSEHTKGGKDIVNLAIEKGIAKKDETGAVVARLGKYGIPDKVLLRSDGTSIYITQDTQLARDNFEKYKFDKRFYVVDCRQSGYFVQLFKILDLLGFDWAKRLYHISYGTVSLPDGSMSSRLGNVVNADDVFDKLVDLEEDEARNSLKDVSNIKETSRKVALAAYRYGMLRVDSKQDIIFDYSKVTKFEGNTGPYLMYSYARAKSLLEKAGIKEEVNFNLKLFEDLLLVEKETLILRGIYKFPEIVLKSANNFMPHIVANYLYDLAQRFNSFYADIPVLNAKGEEREFRLVLVKCFAQVMKNGLMLLGIDVVEKM</sequence>
<dbReference type="Gene3D" id="3.40.50.620">
    <property type="entry name" value="HUPs"/>
    <property type="match status" value="1"/>
</dbReference>
<protein>
    <recommendedName>
        <fullName evidence="9">Arginine--tRNA ligase</fullName>
        <ecNumber evidence="9">6.1.1.19</ecNumber>
    </recommendedName>
    <alternativeName>
        <fullName evidence="9">Arginyl-tRNA synthetase</fullName>
        <shortName evidence="9">ArgRS</shortName>
    </alternativeName>
</protein>
<dbReference type="CDD" id="cd00671">
    <property type="entry name" value="ArgRS_core"/>
    <property type="match status" value="1"/>
</dbReference>
<dbReference type="Pfam" id="PF03485">
    <property type="entry name" value="Arg_tRNA_synt_N"/>
    <property type="match status" value="1"/>
</dbReference>
<dbReference type="GO" id="GO:0005524">
    <property type="term" value="F:ATP binding"/>
    <property type="evidence" value="ECO:0007669"/>
    <property type="project" value="UniProtKB-UniRule"/>
</dbReference>
<dbReference type="SUPFAM" id="SSF52374">
    <property type="entry name" value="Nucleotidylyl transferase"/>
    <property type="match status" value="1"/>
</dbReference>
<dbReference type="EC" id="6.1.1.19" evidence="9"/>
<dbReference type="InterPro" id="IPR001278">
    <property type="entry name" value="Arg-tRNA-ligase"/>
</dbReference>
<evidence type="ECO:0000259" key="11">
    <source>
        <dbReference type="SMART" id="SM00836"/>
    </source>
</evidence>
<dbReference type="SMART" id="SM00836">
    <property type="entry name" value="DALR_1"/>
    <property type="match status" value="1"/>
</dbReference>
<evidence type="ECO:0000256" key="3">
    <source>
        <dbReference type="ARBA" id="ARBA00022598"/>
    </source>
</evidence>
<dbReference type="InterPro" id="IPR009080">
    <property type="entry name" value="tRNAsynth_Ia_anticodon-bd"/>
</dbReference>
<evidence type="ECO:0000313" key="13">
    <source>
        <dbReference type="EMBL" id="NMB91957.1"/>
    </source>
</evidence>
<dbReference type="PANTHER" id="PTHR11956:SF5">
    <property type="entry name" value="ARGININE--TRNA LIGASE, CYTOPLASMIC"/>
    <property type="match status" value="1"/>
</dbReference>
<comment type="catalytic activity">
    <reaction evidence="8 9">
        <text>tRNA(Arg) + L-arginine + ATP = L-arginyl-tRNA(Arg) + AMP + diphosphate</text>
        <dbReference type="Rhea" id="RHEA:20301"/>
        <dbReference type="Rhea" id="RHEA-COMP:9658"/>
        <dbReference type="Rhea" id="RHEA-COMP:9673"/>
        <dbReference type="ChEBI" id="CHEBI:30616"/>
        <dbReference type="ChEBI" id="CHEBI:32682"/>
        <dbReference type="ChEBI" id="CHEBI:33019"/>
        <dbReference type="ChEBI" id="CHEBI:78442"/>
        <dbReference type="ChEBI" id="CHEBI:78513"/>
        <dbReference type="ChEBI" id="CHEBI:456215"/>
        <dbReference type="EC" id="6.1.1.19"/>
    </reaction>
</comment>
<keyword evidence="7 9" id="KW-0030">Aminoacyl-tRNA synthetase</keyword>
<comment type="subunit">
    <text evidence="9">Monomer.</text>
</comment>
<dbReference type="Gene3D" id="1.10.730.10">
    <property type="entry name" value="Isoleucyl-tRNA Synthetase, Domain 1"/>
    <property type="match status" value="1"/>
</dbReference>
<reference evidence="13 14" key="1">
    <citation type="journal article" date="2020" name="Biotechnol. Biofuels">
        <title>New insights from the biogas microbiome by comprehensive genome-resolved metagenomics of nearly 1600 species originating from multiple anaerobic digesters.</title>
        <authorList>
            <person name="Campanaro S."/>
            <person name="Treu L."/>
            <person name="Rodriguez-R L.M."/>
            <person name="Kovalovszki A."/>
            <person name="Ziels R.M."/>
            <person name="Maus I."/>
            <person name="Zhu X."/>
            <person name="Kougias P.G."/>
            <person name="Basile A."/>
            <person name="Luo G."/>
            <person name="Schluter A."/>
            <person name="Konstantinidis K.T."/>
            <person name="Angelidaki I."/>
        </authorList>
    </citation>
    <scope>NUCLEOTIDE SEQUENCE [LARGE SCALE GENOMIC DNA]</scope>
    <source>
        <strain evidence="13">AS27yjCOA_202</strain>
    </source>
</reference>
<evidence type="ECO:0000256" key="1">
    <source>
        <dbReference type="ARBA" id="ARBA00005594"/>
    </source>
</evidence>
<gene>
    <name evidence="9 13" type="primary">argS</name>
    <name evidence="13" type="ORF">GYA37_03895</name>
</gene>
<dbReference type="AlphaFoldDB" id="A0A7X9HT12"/>
<dbReference type="InterPro" id="IPR001412">
    <property type="entry name" value="aa-tRNA-synth_I_CS"/>
</dbReference>